<sequence>MPLTLLLLATEHGRARLRAFANVPLSLHVGLQDDVVNYSRLFRICEWASQSGSWQLRDHHNAIVGSVTGVVTLSCLGKALAPHLKQALGVQVNKSQPASPRVEADEKTTQKYAVDGHVIYHKSTSRKGVTSSPRSITQRHNRELPRVDRVAVIKDNLLLPRELPPPLFFQKLTKS</sequence>
<dbReference type="AlphaFoldDB" id="A0A225V0I8"/>
<protein>
    <submittedName>
        <fullName evidence="1">Uncharacterized protein</fullName>
    </submittedName>
</protein>
<proteinExistence type="predicted"/>
<evidence type="ECO:0000313" key="2">
    <source>
        <dbReference type="Proteomes" id="UP000198211"/>
    </source>
</evidence>
<reference evidence="2" key="1">
    <citation type="submission" date="2017-03" db="EMBL/GenBank/DDBJ databases">
        <title>Phytopthora megakarya and P. palmivora, two closely related causual agents of cacao black pod achieved similar genome size and gene model numbers by different mechanisms.</title>
        <authorList>
            <person name="Ali S."/>
            <person name="Shao J."/>
            <person name="Larry D.J."/>
            <person name="Kronmiller B."/>
            <person name="Shen D."/>
            <person name="Strem M.D."/>
            <person name="Melnick R.L."/>
            <person name="Guiltinan M.J."/>
            <person name="Tyler B.M."/>
            <person name="Meinhardt L.W."/>
            <person name="Bailey B.A."/>
        </authorList>
    </citation>
    <scope>NUCLEOTIDE SEQUENCE [LARGE SCALE GENOMIC DNA]</scope>
    <source>
        <strain evidence="2">zdho120</strain>
    </source>
</reference>
<keyword evidence="2" id="KW-1185">Reference proteome</keyword>
<organism evidence="1 2">
    <name type="scientific">Phytophthora megakarya</name>
    <dbReference type="NCBI Taxonomy" id="4795"/>
    <lineage>
        <taxon>Eukaryota</taxon>
        <taxon>Sar</taxon>
        <taxon>Stramenopiles</taxon>
        <taxon>Oomycota</taxon>
        <taxon>Peronosporomycetes</taxon>
        <taxon>Peronosporales</taxon>
        <taxon>Peronosporaceae</taxon>
        <taxon>Phytophthora</taxon>
    </lineage>
</organism>
<accession>A0A225V0I8</accession>
<gene>
    <name evidence="1" type="ORF">PHMEG_00030353</name>
</gene>
<comment type="caution">
    <text evidence="1">The sequence shown here is derived from an EMBL/GenBank/DDBJ whole genome shotgun (WGS) entry which is preliminary data.</text>
</comment>
<dbReference type="Proteomes" id="UP000198211">
    <property type="component" value="Unassembled WGS sequence"/>
</dbReference>
<dbReference type="OrthoDB" id="167634at2759"/>
<evidence type="ECO:0000313" key="1">
    <source>
        <dbReference type="EMBL" id="OWY98792.1"/>
    </source>
</evidence>
<name>A0A225V0I8_9STRA</name>
<dbReference type="EMBL" id="NBNE01009073">
    <property type="protein sequence ID" value="OWY98792.1"/>
    <property type="molecule type" value="Genomic_DNA"/>
</dbReference>